<evidence type="ECO:0000313" key="6">
    <source>
        <dbReference type="EMBL" id="KAL3320905.1"/>
    </source>
</evidence>
<dbReference type="PROSITE" id="PS50067">
    <property type="entry name" value="KINESIN_MOTOR_2"/>
    <property type="match status" value="1"/>
</dbReference>
<dbReference type="GO" id="GO:0005524">
    <property type="term" value="F:ATP binding"/>
    <property type="evidence" value="ECO:0007669"/>
    <property type="project" value="UniProtKB-KW"/>
</dbReference>
<proteinExistence type="inferred from homology"/>
<dbReference type="InterPro" id="IPR027417">
    <property type="entry name" value="P-loop_NTPase"/>
</dbReference>
<keyword evidence="7" id="KW-1185">Reference proteome</keyword>
<organism evidence="6 7">
    <name type="scientific">Cichlidogyrus casuarinus</name>
    <dbReference type="NCBI Taxonomy" id="1844966"/>
    <lineage>
        <taxon>Eukaryota</taxon>
        <taxon>Metazoa</taxon>
        <taxon>Spiralia</taxon>
        <taxon>Lophotrochozoa</taxon>
        <taxon>Platyhelminthes</taxon>
        <taxon>Monogenea</taxon>
        <taxon>Monopisthocotylea</taxon>
        <taxon>Dactylogyridea</taxon>
        <taxon>Ancyrocephalidae</taxon>
        <taxon>Cichlidogyrus</taxon>
    </lineage>
</organism>
<comment type="caution">
    <text evidence="6">The sequence shown here is derived from an EMBL/GenBank/DDBJ whole genome shotgun (WGS) entry which is preliminary data.</text>
</comment>
<evidence type="ECO:0000256" key="2">
    <source>
        <dbReference type="ARBA" id="ARBA00022840"/>
    </source>
</evidence>
<accession>A0ABD2QMZ9</accession>
<evidence type="ECO:0000256" key="4">
    <source>
        <dbReference type="SAM" id="MobiDB-lite"/>
    </source>
</evidence>
<dbReference type="InterPro" id="IPR036961">
    <property type="entry name" value="Kinesin_motor_dom_sf"/>
</dbReference>
<feature type="domain" description="Kinesin motor" evidence="5">
    <location>
        <begin position="39"/>
        <end position="111"/>
    </location>
</feature>
<evidence type="ECO:0000313" key="7">
    <source>
        <dbReference type="Proteomes" id="UP001626550"/>
    </source>
</evidence>
<keyword evidence="2" id="KW-0067">ATP-binding</keyword>
<feature type="compositionally biased region" description="Low complexity" evidence="4">
    <location>
        <begin position="1"/>
        <end position="20"/>
    </location>
</feature>
<keyword evidence="1" id="KW-0547">Nucleotide-binding</keyword>
<comment type="similarity">
    <text evidence="3">Belongs to the TRAFAC class myosin-kinesin ATPase superfamily. Kinesin family.</text>
</comment>
<name>A0ABD2QMZ9_9PLAT</name>
<gene>
    <name evidence="6" type="ORF">Ciccas_000431</name>
</gene>
<protein>
    <recommendedName>
        <fullName evidence="5">Kinesin motor domain-containing protein</fullName>
    </recommendedName>
</protein>
<feature type="region of interest" description="Disordered" evidence="4">
    <location>
        <begin position="1"/>
        <end position="30"/>
    </location>
</feature>
<evidence type="ECO:0000256" key="1">
    <source>
        <dbReference type="ARBA" id="ARBA00022741"/>
    </source>
</evidence>
<dbReference type="InterPro" id="IPR001752">
    <property type="entry name" value="Kinesin_motor_dom"/>
</dbReference>
<reference evidence="6 7" key="1">
    <citation type="submission" date="2024-11" db="EMBL/GenBank/DDBJ databases">
        <title>Adaptive evolution of stress response genes in parasites aligns with host niche diversity.</title>
        <authorList>
            <person name="Hahn C."/>
            <person name="Resl P."/>
        </authorList>
    </citation>
    <scope>NUCLEOTIDE SEQUENCE [LARGE SCALE GENOMIC DNA]</scope>
    <source>
        <strain evidence="6">EGGRZ-B1_66</strain>
        <tissue evidence="6">Body</tissue>
    </source>
</reference>
<feature type="compositionally biased region" description="Polar residues" evidence="4">
    <location>
        <begin position="21"/>
        <end position="30"/>
    </location>
</feature>
<dbReference type="Gene3D" id="3.40.850.10">
    <property type="entry name" value="Kinesin motor domain"/>
    <property type="match status" value="1"/>
</dbReference>
<comment type="caution">
    <text evidence="3">Lacks conserved residue(s) required for the propagation of feature annotation.</text>
</comment>
<dbReference type="Proteomes" id="UP001626550">
    <property type="component" value="Unassembled WGS sequence"/>
</dbReference>
<evidence type="ECO:0000256" key="3">
    <source>
        <dbReference type="PROSITE-ProRule" id="PRU00283"/>
    </source>
</evidence>
<dbReference type="SUPFAM" id="SSF52540">
    <property type="entry name" value="P-loop containing nucleoside triphosphate hydrolases"/>
    <property type="match status" value="1"/>
</dbReference>
<dbReference type="EMBL" id="JBJKFK010000022">
    <property type="protein sequence ID" value="KAL3320905.1"/>
    <property type="molecule type" value="Genomic_DNA"/>
</dbReference>
<sequence>MIASRSSLDSDSRTFSSTSTNQQDSGISTPVHQILKKKNVQVFIRIRPIMDHEKDGDKCVIECVSKRKLMLHSASQNLLFTFDEILTDKCNQAEVFQHCGLNKLIEFVLEG</sequence>
<dbReference type="AlphaFoldDB" id="A0ABD2QMZ9"/>
<evidence type="ECO:0000259" key="5">
    <source>
        <dbReference type="PROSITE" id="PS50067"/>
    </source>
</evidence>